<evidence type="ECO:0000256" key="10">
    <source>
        <dbReference type="SAM" id="Phobius"/>
    </source>
</evidence>
<evidence type="ECO:0000256" key="1">
    <source>
        <dbReference type="ARBA" id="ARBA00004236"/>
    </source>
</evidence>
<evidence type="ECO:0000256" key="5">
    <source>
        <dbReference type="ARBA" id="ARBA00022729"/>
    </source>
</evidence>
<accession>A0AAJ7PA81</accession>
<dbReference type="Pfam" id="PF13855">
    <property type="entry name" value="LRR_8"/>
    <property type="match status" value="2"/>
</dbReference>
<dbReference type="PRINTS" id="PR00019">
    <property type="entry name" value="LEURICHRPT"/>
</dbReference>
<dbReference type="SUPFAM" id="SSF52058">
    <property type="entry name" value="L domain-like"/>
    <property type="match status" value="1"/>
</dbReference>
<keyword evidence="2" id="KW-1003">Cell membrane</keyword>
<evidence type="ECO:0000313" key="12">
    <source>
        <dbReference type="Proteomes" id="UP000694867"/>
    </source>
</evidence>
<dbReference type="Gene3D" id="3.80.10.10">
    <property type="entry name" value="Ribonuclease Inhibitor"/>
    <property type="match status" value="3"/>
</dbReference>
<feature type="signal peptide" evidence="11">
    <location>
        <begin position="1"/>
        <end position="18"/>
    </location>
</feature>
<keyword evidence="6" id="KW-0677">Repeat</keyword>
<feature type="region of interest" description="Disordered" evidence="9">
    <location>
        <begin position="549"/>
        <end position="583"/>
    </location>
</feature>
<evidence type="ECO:0000313" key="13">
    <source>
        <dbReference type="RefSeq" id="XP_018495828.1"/>
    </source>
</evidence>
<keyword evidence="7 10" id="KW-1133">Transmembrane helix</keyword>
<evidence type="ECO:0000256" key="6">
    <source>
        <dbReference type="ARBA" id="ARBA00022737"/>
    </source>
</evidence>
<sequence>MFALSFCVLLTSIWAVPAARWSAFCPARCQCNDAELTVNCADAGFEVVPLTLNPMVKQITIPRNIIANVDSAFGVYAHLEALDVSFNLVSKLGSRGLELRELRRLDLSHNSITIVERDAFEGLESLTHLTLKRNSISELPSNVFTPLHNLKVLDLSQNKISTIGAGSFHGLTSLERLVLRSNSLRHVPSDSFVYLPNLRSLDLGSNVLSMVDEAAFDHLKHLEELSMDQCALSVVHLEAFSGVAGLKKLYLQNNNLLVFPRAIASLSELDELNIGGNLIPKISVNDLRHLKKLKKLHLTRSENLERIEEDVFRHTPELEELWMEFNMQLEHLPASLLNHLRQLRKVSLRGNKLKYIHPALLPIEQLESFDVSGNPLVCNCSLSWLWQHMANRPHQYHNSSAVRCNGPSHLESDFLKSLSDGQLECRGESGRGILAVMLTSVFVFCLVGMILFLAWRRRITDARVGTIIKDLDSSPVNYASYDNHKYPYIIQPYTTLGRPISGQAFAPNAMLDPSSYTTLSPNALQSYLMSLNSVARPIVEPTSNRAYQTLSCNSRPNSGTSSSTSTTTDPGYETIDRQHQQQQQQAYQSLIYV</sequence>
<evidence type="ECO:0000256" key="8">
    <source>
        <dbReference type="ARBA" id="ARBA00023136"/>
    </source>
</evidence>
<feature type="compositionally biased region" description="Low complexity" evidence="9">
    <location>
        <begin position="558"/>
        <end position="568"/>
    </location>
</feature>
<evidence type="ECO:0000256" key="7">
    <source>
        <dbReference type="ARBA" id="ARBA00022989"/>
    </source>
</evidence>
<name>A0AAJ7PA81_9ACAR</name>
<dbReference type="GeneID" id="100899616"/>
<dbReference type="Proteomes" id="UP000694867">
    <property type="component" value="Unplaced"/>
</dbReference>
<keyword evidence="12" id="KW-1185">Reference proteome</keyword>
<dbReference type="InterPro" id="IPR003591">
    <property type="entry name" value="Leu-rich_rpt_typical-subtyp"/>
</dbReference>
<dbReference type="Pfam" id="PF00560">
    <property type="entry name" value="LRR_1"/>
    <property type="match status" value="1"/>
</dbReference>
<evidence type="ECO:0000256" key="2">
    <source>
        <dbReference type="ARBA" id="ARBA00022475"/>
    </source>
</evidence>
<dbReference type="KEGG" id="goe:100899616"/>
<evidence type="ECO:0000256" key="4">
    <source>
        <dbReference type="ARBA" id="ARBA00022692"/>
    </source>
</evidence>
<feature type="chain" id="PRO_5042584051" evidence="11">
    <location>
        <begin position="19"/>
        <end position="593"/>
    </location>
</feature>
<dbReference type="SMART" id="SM00369">
    <property type="entry name" value="LRR_TYP"/>
    <property type="match status" value="11"/>
</dbReference>
<dbReference type="InterPro" id="IPR026906">
    <property type="entry name" value="LRR_5"/>
</dbReference>
<evidence type="ECO:0000256" key="9">
    <source>
        <dbReference type="SAM" id="MobiDB-lite"/>
    </source>
</evidence>
<dbReference type="InterPro" id="IPR001611">
    <property type="entry name" value="Leu-rich_rpt"/>
</dbReference>
<dbReference type="SMART" id="SM00365">
    <property type="entry name" value="LRR_SD22"/>
    <property type="match status" value="5"/>
</dbReference>
<evidence type="ECO:0000256" key="3">
    <source>
        <dbReference type="ARBA" id="ARBA00022614"/>
    </source>
</evidence>
<keyword evidence="3" id="KW-0433">Leucine-rich repeat</keyword>
<protein>
    <submittedName>
        <fullName evidence="13">Insulin-like growth factor-binding protein complex acid labile subunit</fullName>
    </submittedName>
</protein>
<dbReference type="FunFam" id="3.80.10.10:FF:001438">
    <property type="entry name" value="Uncharacterized protein"/>
    <property type="match status" value="1"/>
</dbReference>
<keyword evidence="4 10" id="KW-0812">Transmembrane</keyword>
<feature type="transmembrane region" description="Helical" evidence="10">
    <location>
        <begin position="432"/>
        <end position="455"/>
    </location>
</feature>
<proteinExistence type="predicted"/>
<comment type="subcellular location">
    <subcellularLocation>
        <location evidence="1">Cell membrane</location>
    </subcellularLocation>
</comment>
<keyword evidence="5 11" id="KW-0732">Signal</keyword>
<keyword evidence="8 10" id="KW-0472">Membrane</keyword>
<dbReference type="AlphaFoldDB" id="A0AAJ7PA81"/>
<dbReference type="GO" id="GO:0005886">
    <property type="term" value="C:plasma membrane"/>
    <property type="evidence" value="ECO:0007669"/>
    <property type="project" value="UniProtKB-SubCell"/>
</dbReference>
<dbReference type="PROSITE" id="PS51450">
    <property type="entry name" value="LRR"/>
    <property type="match status" value="3"/>
</dbReference>
<dbReference type="RefSeq" id="XP_018495828.1">
    <property type="nucleotide sequence ID" value="XM_018640312.1"/>
</dbReference>
<dbReference type="Pfam" id="PF13306">
    <property type="entry name" value="LRR_5"/>
    <property type="match status" value="1"/>
</dbReference>
<evidence type="ECO:0000256" key="11">
    <source>
        <dbReference type="SAM" id="SignalP"/>
    </source>
</evidence>
<organism evidence="12 13">
    <name type="scientific">Galendromus occidentalis</name>
    <name type="common">western predatory mite</name>
    <dbReference type="NCBI Taxonomy" id="34638"/>
    <lineage>
        <taxon>Eukaryota</taxon>
        <taxon>Metazoa</taxon>
        <taxon>Ecdysozoa</taxon>
        <taxon>Arthropoda</taxon>
        <taxon>Chelicerata</taxon>
        <taxon>Arachnida</taxon>
        <taxon>Acari</taxon>
        <taxon>Parasitiformes</taxon>
        <taxon>Mesostigmata</taxon>
        <taxon>Gamasina</taxon>
        <taxon>Phytoseioidea</taxon>
        <taxon>Phytoseiidae</taxon>
        <taxon>Typhlodrominae</taxon>
        <taxon>Galendromus</taxon>
    </lineage>
</organism>
<dbReference type="PANTHER" id="PTHR24366">
    <property type="entry name" value="IG(IMMUNOGLOBULIN) AND LRR(LEUCINE RICH REPEAT) DOMAINS"/>
    <property type="match status" value="1"/>
</dbReference>
<dbReference type="PANTHER" id="PTHR24366:SF158">
    <property type="entry name" value="PLATELET GLYCOPROTEIN IB ALPHA CHAIN-LIKE-RELATED"/>
    <property type="match status" value="1"/>
</dbReference>
<reference evidence="13" key="1">
    <citation type="submission" date="2025-08" db="UniProtKB">
        <authorList>
            <consortium name="RefSeq"/>
        </authorList>
    </citation>
    <scope>IDENTIFICATION</scope>
</reference>
<gene>
    <name evidence="13" type="primary">LOC100899616</name>
</gene>
<dbReference type="InterPro" id="IPR032675">
    <property type="entry name" value="LRR_dom_sf"/>
</dbReference>